<dbReference type="PROSITE" id="PS51381">
    <property type="entry name" value="C2_B9"/>
    <property type="match status" value="1"/>
</dbReference>
<gene>
    <name evidence="9" type="primary">B9d2</name>
</gene>
<dbReference type="Pfam" id="PF07162">
    <property type="entry name" value="B9-C2"/>
    <property type="match status" value="1"/>
</dbReference>
<reference evidence="9" key="1">
    <citation type="submission" date="2025-08" db="UniProtKB">
        <authorList>
            <consortium name="RefSeq"/>
        </authorList>
    </citation>
    <scope>IDENTIFICATION</scope>
    <source>
        <tissue evidence="9">Whole body</tissue>
    </source>
</reference>
<evidence type="ECO:0000256" key="2">
    <source>
        <dbReference type="ARBA" id="ARBA00022490"/>
    </source>
</evidence>
<dbReference type="GO" id="GO:0036038">
    <property type="term" value="C:MKS complex"/>
    <property type="evidence" value="ECO:0007669"/>
    <property type="project" value="TreeGrafter"/>
</dbReference>
<dbReference type="PANTHER" id="PTHR12968">
    <property type="entry name" value="B9 DOMAIN-CONTAINING"/>
    <property type="match status" value="1"/>
</dbReference>
<comment type="subcellular location">
    <subcellularLocation>
        <location evidence="1">Cytoplasm</location>
        <location evidence="1">Cytoskeleton</location>
        <location evidence="1">Cilium basal body</location>
    </subcellularLocation>
</comment>
<dbReference type="RefSeq" id="XP_026487361.1">
    <property type="nucleotide sequence ID" value="XM_026631576.2"/>
</dbReference>
<organism evidence="8 9">
    <name type="scientific">Vanessa tameamea</name>
    <name type="common">Kamehameha butterfly</name>
    <dbReference type="NCBI Taxonomy" id="334116"/>
    <lineage>
        <taxon>Eukaryota</taxon>
        <taxon>Metazoa</taxon>
        <taxon>Ecdysozoa</taxon>
        <taxon>Arthropoda</taxon>
        <taxon>Hexapoda</taxon>
        <taxon>Insecta</taxon>
        <taxon>Pterygota</taxon>
        <taxon>Neoptera</taxon>
        <taxon>Endopterygota</taxon>
        <taxon>Lepidoptera</taxon>
        <taxon>Glossata</taxon>
        <taxon>Ditrysia</taxon>
        <taxon>Papilionoidea</taxon>
        <taxon>Nymphalidae</taxon>
        <taxon>Nymphalinae</taxon>
        <taxon>Vanessa</taxon>
    </lineage>
</organism>
<keyword evidence="3" id="KW-0970">Cilium biogenesis/degradation</keyword>
<dbReference type="AlphaFoldDB" id="A0A8B8HUL9"/>
<dbReference type="InterPro" id="IPR010796">
    <property type="entry name" value="C2_B9-type_dom"/>
</dbReference>
<dbReference type="Proteomes" id="UP001652626">
    <property type="component" value="Chromosome 4"/>
</dbReference>
<evidence type="ECO:0000313" key="8">
    <source>
        <dbReference type="Proteomes" id="UP001652626"/>
    </source>
</evidence>
<comment type="similarity">
    <text evidence="6">Belongs to the B9D family.</text>
</comment>
<sequence length="178" mass="19857">MAELHIIGQLQSASDFNDPNSLFCRYSFQTGPNWTLISGFSEGQTASGKENFKNSVEWVHPLDLHYVCKGIQGWPKIILQVSCLDSIGRSWVVGYGCCALPSTPGYHTIKVPCWVPAATTVTERLKQYFIGGGHELTQTDIINLGSDRFKLITQSRGEIKLNICIVLRNLTQFGVEYK</sequence>
<evidence type="ECO:0000256" key="3">
    <source>
        <dbReference type="ARBA" id="ARBA00022794"/>
    </source>
</evidence>
<evidence type="ECO:0000256" key="6">
    <source>
        <dbReference type="ARBA" id="ARBA00038411"/>
    </source>
</evidence>
<dbReference type="OrthoDB" id="184109at2759"/>
<dbReference type="PANTHER" id="PTHR12968:SF2">
    <property type="entry name" value="B9 DOMAIN-CONTAINING PROTEIN 2"/>
    <property type="match status" value="1"/>
</dbReference>
<keyword evidence="8" id="KW-1185">Reference proteome</keyword>
<evidence type="ECO:0000256" key="7">
    <source>
        <dbReference type="ARBA" id="ARBA00039272"/>
    </source>
</evidence>
<evidence type="ECO:0000313" key="9">
    <source>
        <dbReference type="RefSeq" id="XP_026487361.1"/>
    </source>
</evidence>
<keyword evidence="5" id="KW-0966">Cell projection</keyword>
<dbReference type="OMA" id="DVAYWCH"/>
<keyword evidence="2" id="KW-0963">Cytoplasm</keyword>
<dbReference type="GO" id="GO:0060271">
    <property type="term" value="P:cilium assembly"/>
    <property type="evidence" value="ECO:0007669"/>
    <property type="project" value="TreeGrafter"/>
</dbReference>
<keyword evidence="4" id="KW-0206">Cytoskeleton</keyword>
<evidence type="ECO:0000256" key="1">
    <source>
        <dbReference type="ARBA" id="ARBA00004120"/>
    </source>
</evidence>
<accession>A0A8B8HUL9</accession>
<evidence type="ECO:0000256" key="4">
    <source>
        <dbReference type="ARBA" id="ARBA00023212"/>
    </source>
</evidence>
<name>A0A8B8HUL9_VANTA</name>
<proteinExistence type="inferred from homology"/>
<protein>
    <recommendedName>
        <fullName evidence="7">B9 domain-containing protein 2</fullName>
    </recommendedName>
</protein>
<evidence type="ECO:0000256" key="5">
    <source>
        <dbReference type="ARBA" id="ARBA00023273"/>
    </source>
</evidence>